<proteinExistence type="predicted"/>
<dbReference type="GO" id="GO:0016787">
    <property type="term" value="F:hydrolase activity"/>
    <property type="evidence" value="ECO:0007669"/>
    <property type="project" value="UniProtKB-KW"/>
</dbReference>
<dbReference type="Proteomes" id="UP001356308">
    <property type="component" value="Unassembled WGS sequence"/>
</dbReference>
<evidence type="ECO:0000313" key="3">
    <source>
        <dbReference type="EMBL" id="MEE1976961.1"/>
    </source>
</evidence>
<evidence type="ECO:0000256" key="1">
    <source>
        <dbReference type="SAM" id="SignalP"/>
    </source>
</evidence>
<keyword evidence="1" id="KW-0732">Signal</keyword>
<dbReference type="RefSeq" id="WP_272651652.1">
    <property type="nucleotide sequence ID" value="NZ_JAZDDG010000005.1"/>
</dbReference>
<dbReference type="InterPro" id="IPR001466">
    <property type="entry name" value="Beta-lactam-related"/>
</dbReference>
<reference evidence="3 4" key="1">
    <citation type="submission" date="2024-01" db="EMBL/GenBank/DDBJ databases">
        <title>Maribacter spp. originated from different algae showed divergent polysaccharides utilization ability.</title>
        <authorList>
            <person name="Wang H."/>
            <person name="Wu Y."/>
        </authorList>
    </citation>
    <scope>NUCLEOTIDE SEQUENCE [LARGE SCALE GENOMIC DNA]</scope>
    <source>
        <strain evidence="3 4">PR1</strain>
    </source>
</reference>
<dbReference type="PANTHER" id="PTHR43283:SF7">
    <property type="entry name" value="BETA-LACTAMASE-RELATED DOMAIN-CONTAINING PROTEIN"/>
    <property type="match status" value="1"/>
</dbReference>
<protein>
    <submittedName>
        <fullName evidence="3">Serine hydrolase</fullName>
    </submittedName>
</protein>
<name>A0ABU7IW00_9FLAO</name>
<sequence>MRNHQINLFLFILFSFFSNAQDMSKYTSGWEGKMATPEVFKLKVEIENLGSKNSRFRISNSSTIIDIPLHLGKDSIIITGFEDNYSFEGELSEDGKEVNGFIKSGILLYHINLKASKNKTYSGVWNPLMIGTLKSLNFYLSVENGKGNEYEAYPFFGDNRFTGTWCFDFQKDKDTISFADYKTGLKFIGKLLPQKIELGIYLGKSLITSIDLKKSLDDWKIGEFVTSIIDENLGILQLTELENGISKNSFPNTHSVLVSENGKIIYEKYFDGYTANVPHDMRSASKSISSAIAGIAKDQVLFTSVGQSIFDFLPKKYQKQKDRLNAKIDIKSLLTMSSGLDADDYTRERTPVASENNYQPSDDWLATVLSAPMINRPNTIAEYGSANPFLLGVALDSIVSEPLELFMDKYLFQKLEISNYIIQTDEKGKPYFGGGMYLTPRDMIKFGALYLNKGRYNNEQVISENWINSSVKKYLPLENVPDKNPYGYLWWHNTYQANKKMVSSIEARGAGGQYIFVVPDLKVVVAITSGNWRNGKTQQPEIIFEEYILPYLDD</sequence>
<evidence type="ECO:0000259" key="2">
    <source>
        <dbReference type="Pfam" id="PF00144"/>
    </source>
</evidence>
<feature type="signal peptide" evidence="1">
    <location>
        <begin position="1"/>
        <end position="20"/>
    </location>
</feature>
<organism evidence="3 4">
    <name type="scientific">Maribacter cobaltidurans</name>
    <dbReference type="NCBI Taxonomy" id="1178778"/>
    <lineage>
        <taxon>Bacteria</taxon>
        <taxon>Pseudomonadati</taxon>
        <taxon>Bacteroidota</taxon>
        <taxon>Flavobacteriia</taxon>
        <taxon>Flavobacteriales</taxon>
        <taxon>Flavobacteriaceae</taxon>
        <taxon>Maribacter</taxon>
    </lineage>
</organism>
<dbReference type="InterPro" id="IPR050789">
    <property type="entry name" value="Diverse_Enzym_Activities"/>
</dbReference>
<keyword evidence="3" id="KW-0378">Hydrolase</keyword>
<dbReference type="SUPFAM" id="SSF56601">
    <property type="entry name" value="beta-lactamase/transpeptidase-like"/>
    <property type="match status" value="1"/>
</dbReference>
<evidence type="ECO:0000313" key="4">
    <source>
        <dbReference type="Proteomes" id="UP001356308"/>
    </source>
</evidence>
<accession>A0ABU7IW00</accession>
<dbReference type="InterPro" id="IPR012338">
    <property type="entry name" value="Beta-lactam/transpept-like"/>
</dbReference>
<dbReference type="PANTHER" id="PTHR43283">
    <property type="entry name" value="BETA-LACTAMASE-RELATED"/>
    <property type="match status" value="1"/>
</dbReference>
<feature type="chain" id="PRO_5045137178" evidence="1">
    <location>
        <begin position="21"/>
        <end position="554"/>
    </location>
</feature>
<dbReference type="EMBL" id="JAZDDG010000005">
    <property type="protein sequence ID" value="MEE1976961.1"/>
    <property type="molecule type" value="Genomic_DNA"/>
</dbReference>
<feature type="domain" description="Beta-lactamase-related" evidence="2">
    <location>
        <begin position="255"/>
        <end position="529"/>
    </location>
</feature>
<dbReference type="Gene3D" id="3.40.710.10">
    <property type="entry name" value="DD-peptidase/beta-lactamase superfamily"/>
    <property type="match status" value="1"/>
</dbReference>
<comment type="caution">
    <text evidence="3">The sequence shown here is derived from an EMBL/GenBank/DDBJ whole genome shotgun (WGS) entry which is preliminary data.</text>
</comment>
<gene>
    <name evidence="3" type="ORF">V1I91_12815</name>
</gene>
<keyword evidence="4" id="KW-1185">Reference proteome</keyword>
<dbReference type="Pfam" id="PF00144">
    <property type="entry name" value="Beta-lactamase"/>
    <property type="match status" value="1"/>
</dbReference>